<dbReference type="InterPro" id="IPR000531">
    <property type="entry name" value="Beta-barrel_TonB"/>
</dbReference>
<evidence type="ECO:0000256" key="6">
    <source>
        <dbReference type="ARBA" id="ARBA00023136"/>
    </source>
</evidence>
<dbReference type="EMBL" id="CAXJIO010000010">
    <property type="protein sequence ID" value="CAL2101994.1"/>
    <property type="molecule type" value="Genomic_DNA"/>
</dbReference>
<keyword evidence="15" id="KW-1185">Reference proteome</keyword>
<dbReference type="InterPro" id="IPR023996">
    <property type="entry name" value="TonB-dep_OMP_SusC/RagA"/>
</dbReference>
<evidence type="ECO:0000256" key="1">
    <source>
        <dbReference type="ARBA" id="ARBA00004571"/>
    </source>
</evidence>
<dbReference type="PROSITE" id="PS52016">
    <property type="entry name" value="TONB_DEPENDENT_REC_3"/>
    <property type="match status" value="1"/>
</dbReference>
<keyword evidence="6 8" id="KW-0472">Membrane</keyword>
<dbReference type="NCBIfam" id="TIGR04056">
    <property type="entry name" value="OMP_RagA_SusC"/>
    <property type="match status" value="1"/>
</dbReference>
<keyword evidence="2 8" id="KW-0813">Transport</keyword>
<gene>
    <name evidence="14" type="ORF">T190423A01A_10557</name>
</gene>
<proteinExistence type="inferred from homology"/>
<evidence type="ECO:0000256" key="8">
    <source>
        <dbReference type="PROSITE-ProRule" id="PRU01360"/>
    </source>
</evidence>
<dbReference type="SUPFAM" id="SSF49464">
    <property type="entry name" value="Carboxypeptidase regulatory domain-like"/>
    <property type="match status" value="1"/>
</dbReference>
<organism evidence="14 15">
    <name type="scientific">Tenacibaculum polynesiense</name>
    <dbReference type="NCBI Taxonomy" id="3137857"/>
    <lineage>
        <taxon>Bacteria</taxon>
        <taxon>Pseudomonadati</taxon>
        <taxon>Bacteroidota</taxon>
        <taxon>Flavobacteriia</taxon>
        <taxon>Flavobacteriales</taxon>
        <taxon>Flavobacteriaceae</taxon>
        <taxon>Tenacibaculum</taxon>
    </lineage>
</organism>
<evidence type="ECO:0000313" key="14">
    <source>
        <dbReference type="EMBL" id="CAL2101994.1"/>
    </source>
</evidence>
<dbReference type="Pfam" id="PF00593">
    <property type="entry name" value="TonB_dep_Rec_b-barrel"/>
    <property type="match status" value="1"/>
</dbReference>
<keyword evidence="11" id="KW-0732">Signal</keyword>
<reference evidence="14 15" key="1">
    <citation type="submission" date="2024-05" db="EMBL/GenBank/DDBJ databases">
        <authorList>
            <person name="Duchaud E."/>
        </authorList>
    </citation>
    <scope>NUCLEOTIDE SEQUENCE [LARGE SCALE GENOMIC DNA]</scope>
    <source>
        <strain evidence="14">Ena-SAMPLE-TAB-13-05-2024-13:56:06:370-140308</strain>
    </source>
</reference>
<sequence length="1026" mass="111392">MKKNKILLFFCFYILLIGVSIAQEKKVVGAVTSAASGDPLPGVNIIIKGDTKGTETDFDGKYTINASSGDVLVFSFVGMQSKEVTVGSQSTINVQLEEGDLLDEVVVTALGIKKEKKALTYSAQEVDGEELTKIKQTNPINSLSGKSAGVTITRSSSGLGGAAKVVLRGNSSTSNNDPLYVVDGIPMSNNGNGSNGSEPGTDIFGSQIGNRDGGDIMSLINPDDIESLTVLKGASASALYGSQGANGVILITTKKGKEGKLSVNMSSSFTIENVISLPKLQSEYQSASVGNPIAENGRVTDPKSWGDKASGLRNDAEDFFNTGYTAINAINLTAGNAKSQTYFSFANTLGGGVIPENKLIRNNVTLRGTSKFFNEKIDVSASINLSDQRITNRPTNGLYSNPLTGVYLHPVGIDRNIYKNQFEYFNASLNMMDQYASSFDENIQQNPYWLINRNPSKDVAQRVLANLSVKYQINENVSLQSRLSYDKSFFKFDKRQYAGTDPVNSGNNGRYILEKTENTQQYVDLIANYSKDLSEDFSFTGLLGTSLTKYAIGDQILLDSGRDGNGLNFPNVFTIANFETTNNISQSVTNREVQSVFGSVNLGYKKMLYLEITGRTDWSSTLVNTRSKSFFYPSVGLTGVLSEMFELPETISFAKIRASYAEVGKDIPAYATVPLSTINTTDPNISQASFAPLETLEPEKQKSFEIGAELRMFDNRVGLEFTYYSTKTLNQIFFIQALPNINGFPQNIVNAGEITNKGIELMLNVKPIRTDDLTWDSAINFAQNENKVVSVHPGLNNGEAVITAEGVNGYRYSLVEGEDFGSIRAKTLVRNANGTPVVNSSGDLLVNDDFTTVAHAQPDFTLGWNNTFNYKDFSFSFLIDGKFGGDVVSVTEAVNDQYGVSQATADARNRNGGMVNVVDETGAPSQITAQAYYNKIGGRAGVLGEYVYDATNISLREVALGYKLPIKSNLFESVKLSLIANNLFFLYKEAPFDPNIAASTGLGLQGVDIYNQPSTRSIGFNVNINF</sequence>
<comment type="similarity">
    <text evidence="8 9">Belongs to the TonB-dependent receptor family.</text>
</comment>
<dbReference type="RefSeq" id="WP_348714701.1">
    <property type="nucleotide sequence ID" value="NZ_CAXJIO010000010.1"/>
</dbReference>
<dbReference type="InterPro" id="IPR037066">
    <property type="entry name" value="Plug_dom_sf"/>
</dbReference>
<dbReference type="NCBIfam" id="TIGR04057">
    <property type="entry name" value="SusC_RagA_signa"/>
    <property type="match status" value="1"/>
</dbReference>
<evidence type="ECO:0000256" key="5">
    <source>
        <dbReference type="ARBA" id="ARBA00023077"/>
    </source>
</evidence>
<comment type="subcellular location">
    <subcellularLocation>
        <location evidence="1 8">Cell outer membrane</location>
        <topology evidence="1 8">Multi-pass membrane protein</topology>
    </subcellularLocation>
</comment>
<feature type="domain" description="TonB-dependent receptor plug" evidence="13">
    <location>
        <begin position="116"/>
        <end position="248"/>
    </location>
</feature>
<evidence type="ECO:0000256" key="11">
    <source>
        <dbReference type="SAM" id="SignalP"/>
    </source>
</evidence>
<dbReference type="Proteomes" id="UP001497527">
    <property type="component" value="Unassembled WGS sequence"/>
</dbReference>
<keyword evidence="5 9" id="KW-0798">TonB box</keyword>
<evidence type="ECO:0000259" key="12">
    <source>
        <dbReference type="Pfam" id="PF00593"/>
    </source>
</evidence>
<dbReference type="InterPro" id="IPR023997">
    <property type="entry name" value="TonB-dep_OMP_SusC/RagA_CS"/>
</dbReference>
<evidence type="ECO:0000256" key="2">
    <source>
        <dbReference type="ARBA" id="ARBA00022448"/>
    </source>
</evidence>
<evidence type="ECO:0000313" key="15">
    <source>
        <dbReference type="Proteomes" id="UP001497527"/>
    </source>
</evidence>
<dbReference type="InterPro" id="IPR012910">
    <property type="entry name" value="Plug_dom"/>
</dbReference>
<dbReference type="Gene3D" id="2.170.130.10">
    <property type="entry name" value="TonB-dependent receptor, plug domain"/>
    <property type="match status" value="1"/>
</dbReference>
<feature type="chain" id="PRO_5046176033" evidence="11">
    <location>
        <begin position="23"/>
        <end position="1026"/>
    </location>
</feature>
<feature type="signal peptide" evidence="11">
    <location>
        <begin position="1"/>
        <end position="22"/>
    </location>
</feature>
<evidence type="ECO:0000256" key="4">
    <source>
        <dbReference type="ARBA" id="ARBA00022692"/>
    </source>
</evidence>
<dbReference type="Pfam" id="PF07715">
    <property type="entry name" value="Plug"/>
    <property type="match status" value="1"/>
</dbReference>
<evidence type="ECO:0000256" key="9">
    <source>
        <dbReference type="RuleBase" id="RU003357"/>
    </source>
</evidence>
<dbReference type="Pfam" id="PF13715">
    <property type="entry name" value="CarbopepD_reg_2"/>
    <property type="match status" value="1"/>
</dbReference>
<evidence type="ECO:0000256" key="10">
    <source>
        <dbReference type="SAM" id="MobiDB-lite"/>
    </source>
</evidence>
<feature type="compositionally biased region" description="Low complexity" evidence="10">
    <location>
        <begin position="188"/>
        <end position="197"/>
    </location>
</feature>
<dbReference type="InterPro" id="IPR008969">
    <property type="entry name" value="CarboxyPept-like_regulatory"/>
</dbReference>
<name>A0ABM9P9J3_9FLAO</name>
<evidence type="ECO:0000256" key="3">
    <source>
        <dbReference type="ARBA" id="ARBA00022452"/>
    </source>
</evidence>
<accession>A0ABM9P9J3</accession>
<keyword evidence="3 8" id="KW-1134">Transmembrane beta strand</keyword>
<dbReference type="Gene3D" id="2.60.40.1120">
    <property type="entry name" value="Carboxypeptidase-like, regulatory domain"/>
    <property type="match status" value="1"/>
</dbReference>
<evidence type="ECO:0000256" key="7">
    <source>
        <dbReference type="ARBA" id="ARBA00023237"/>
    </source>
</evidence>
<dbReference type="Gene3D" id="2.40.170.20">
    <property type="entry name" value="TonB-dependent receptor, beta-barrel domain"/>
    <property type="match status" value="1"/>
</dbReference>
<feature type="region of interest" description="Disordered" evidence="10">
    <location>
        <begin position="185"/>
        <end position="208"/>
    </location>
</feature>
<comment type="caution">
    <text evidence="14">The sequence shown here is derived from an EMBL/GenBank/DDBJ whole genome shotgun (WGS) entry which is preliminary data.</text>
</comment>
<keyword evidence="7 8" id="KW-0998">Cell outer membrane</keyword>
<protein>
    <submittedName>
        <fullName evidence="14">TonB-dependent starch-binding outer membrane protein SusC</fullName>
    </submittedName>
</protein>
<keyword evidence="4 8" id="KW-0812">Transmembrane</keyword>
<evidence type="ECO:0000259" key="13">
    <source>
        <dbReference type="Pfam" id="PF07715"/>
    </source>
</evidence>
<feature type="domain" description="TonB-dependent receptor-like beta-barrel" evidence="12">
    <location>
        <begin position="419"/>
        <end position="864"/>
    </location>
</feature>
<dbReference type="InterPro" id="IPR039426">
    <property type="entry name" value="TonB-dep_rcpt-like"/>
</dbReference>
<dbReference type="SUPFAM" id="SSF56935">
    <property type="entry name" value="Porins"/>
    <property type="match status" value="1"/>
</dbReference>
<dbReference type="InterPro" id="IPR036942">
    <property type="entry name" value="Beta-barrel_TonB_sf"/>
</dbReference>